<evidence type="ECO:0000259" key="9">
    <source>
        <dbReference type="PROSITE" id="PS50850"/>
    </source>
</evidence>
<feature type="transmembrane region" description="Helical" evidence="8">
    <location>
        <begin position="424"/>
        <end position="450"/>
    </location>
</feature>
<dbReference type="InterPro" id="IPR020846">
    <property type="entry name" value="MFS_dom"/>
</dbReference>
<keyword evidence="5 8" id="KW-1133">Transmembrane helix</keyword>
<evidence type="ECO:0000256" key="2">
    <source>
        <dbReference type="ARBA" id="ARBA00022448"/>
    </source>
</evidence>
<keyword evidence="4 8" id="KW-0812">Transmembrane</keyword>
<dbReference type="PANTHER" id="PTHR23502">
    <property type="entry name" value="MAJOR FACILITATOR SUPERFAMILY"/>
    <property type="match status" value="1"/>
</dbReference>
<feature type="transmembrane region" description="Helical" evidence="8">
    <location>
        <begin position="899"/>
        <end position="919"/>
    </location>
</feature>
<keyword evidence="2" id="KW-0813">Transport</keyword>
<evidence type="ECO:0000256" key="4">
    <source>
        <dbReference type="ARBA" id="ARBA00022692"/>
    </source>
</evidence>
<evidence type="ECO:0000256" key="7">
    <source>
        <dbReference type="ARBA" id="ARBA00038459"/>
    </source>
</evidence>
<dbReference type="FunFam" id="1.20.1250.20:FF:000011">
    <property type="entry name" value="MFS multidrug transporter, putative"/>
    <property type="match status" value="2"/>
</dbReference>
<keyword evidence="6 8" id="KW-0472">Membrane</keyword>
<evidence type="ECO:0000256" key="6">
    <source>
        <dbReference type="ARBA" id="ARBA00023136"/>
    </source>
</evidence>
<evidence type="ECO:0000256" key="5">
    <source>
        <dbReference type="ARBA" id="ARBA00022989"/>
    </source>
</evidence>
<dbReference type="PROSITE" id="PS50850">
    <property type="entry name" value="MFS"/>
    <property type="match status" value="1"/>
</dbReference>
<feature type="transmembrane region" description="Helical" evidence="8">
    <location>
        <begin position="193"/>
        <end position="213"/>
    </location>
</feature>
<feature type="transmembrane region" description="Helical" evidence="8">
    <location>
        <begin position="765"/>
        <end position="784"/>
    </location>
</feature>
<feature type="transmembrane region" description="Helical" evidence="8">
    <location>
        <begin position="727"/>
        <end position="753"/>
    </location>
</feature>
<protein>
    <recommendedName>
        <fullName evidence="9">Major facilitator superfamily (MFS) profile domain-containing protein</fullName>
    </recommendedName>
</protein>
<feature type="transmembrane region" description="Helical" evidence="8">
    <location>
        <begin position="243"/>
        <end position="264"/>
    </location>
</feature>
<feature type="transmembrane region" description="Helical" evidence="8">
    <location>
        <begin position="69"/>
        <end position="90"/>
    </location>
</feature>
<dbReference type="GO" id="GO:0022857">
    <property type="term" value="F:transmembrane transporter activity"/>
    <property type="evidence" value="ECO:0007669"/>
    <property type="project" value="InterPro"/>
</dbReference>
<proteinExistence type="inferred from homology"/>
<feature type="transmembrane region" description="Helical" evidence="8">
    <location>
        <begin position="134"/>
        <end position="154"/>
    </location>
</feature>
<accession>A0A8H3C770</accession>
<dbReference type="EMBL" id="CAJMWZ010003453">
    <property type="protein sequence ID" value="CAE6474832.1"/>
    <property type="molecule type" value="Genomic_DNA"/>
</dbReference>
<gene>
    <name evidence="10" type="ORF">RDB_LOCUS67130</name>
</gene>
<name>A0A8H3C770_9AGAM</name>
<feature type="domain" description="Major facilitator superfamily (MFS) profile" evidence="9">
    <location>
        <begin position="69"/>
        <end position="531"/>
    </location>
</feature>
<feature type="transmembrane region" description="Helical" evidence="8">
    <location>
        <begin position="320"/>
        <end position="346"/>
    </location>
</feature>
<feature type="transmembrane region" description="Helical" evidence="8">
    <location>
        <begin position="831"/>
        <end position="857"/>
    </location>
</feature>
<reference evidence="10" key="1">
    <citation type="submission" date="2021-01" db="EMBL/GenBank/DDBJ databases">
        <authorList>
            <person name="Kaushik A."/>
        </authorList>
    </citation>
    <scope>NUCLEOTIDE SEQUENCE</scope>
    <source>
        <strain evidence="10">Type strain: AG8-Rh-89/</strain>
    </source>
</reference>
<dbReference type="PANTHER" id="PTHR23502:SF186">
    <property type="entry name" value="MAJOR FACILITATOR SUPERFAMILY (MFS) PROFILE DOMAIN-CONTAINING PROTEIN"/>
    <property type="match status" value="1"/>
</dbReference>
<evidence type="ECO:0000256" key="1">
    <source>
        <dbReference type="ARBA" id="ARBA00004651"/>
    </source>
</evidence>
<feature type="transmembrane region" description="Helical" evidence="8">
    <location>
        <begin position="102"/>
        <end position="122"/>
    </location>
</feature>
<dbReference type="Gene3D" id="1.20.1250.20">
    <property type="entry name" value="MFS general substrate transporter like domains"/>
    <property type="match status" value="2"/>
</dbReference>
<dbReference type="InterPro" id="IPR036259">
    <property type="entry name" value="MFS_trans_sf"/>
</dbReference>
<evidence type="ECO:0000313" key="11">
    <source>
        <dbReference type="Proteomes" id="UP000663850"/>
    </source>
</evidence>
<dbReference type="Proteomes" id="UP000663850">
    <property type="component" value="Unassembled WGS sequence"/>
</dbReference>
<feature type="transmembrane region" description="Helical" evidence="8">
    <location>
        <begin position="864"/>
        <end position="887"/>
    </location>
</feature>
<dbReference type="InterPro" id="IPR011701">
    <property type="entry name" value="MFS"/>
</dbReference>
<dbReference type="GO" id="GO:0005886">
    <property type="term" value="C:plasma membrane"/>
    <property type="evidence" value="ECO:0007669"/>
    <property type="project" value="UniProtKB-SubCell"/>
</dbReference>
<feature type="transmembrane region" description="Helical" evidence="8">
    <location>
        <begin position="358"/>
        <end position="377"/>
    </location>
</feature>
<feature type="transmembrane region" description="Helical" evidence="8">
    <location>
        <begin position="805"/>
        <end position="825"/>
    </location>
</feature>
<sequence>MTTSPDKLNSHHAQDNMVSPSATITPSIRYSFELPRGVQGKEIGVIVVDWLPDDPENPMNWKISYRRSISLMIGLSCFCVAFSSSCYAAAVPGVMRAFGPRLDVALLGLSLFVLGFGLGPLVWGPLSELYGRRFTFFVSFVPYTLFHIGAGLAQNIETLLIMRLLGGCFGSSVFSVPGGNLADIFTREERGPLTLVVLAVSPLLGPVCGPIVGVRSVYTQPLLEADYLSIKGFIAQSSVSWRWNFWVMLIFSGVVLVLYALFVPETCHPVLLKRRVAKLRATNPNTQYMTKYEGTQSQSPIEILRLALSRPILLLTHEPIVLVLSFYTALVYGTLYGLFAAYPIVFVQHRHFTYGQNGLAFLGIGVGILISVILAGVENRRYLRAVQKHGGHAPPEERLVSSFFSAVLLPVSLIWFAWTTYPSVHWIVPILSGIPFGLASVVGFTAVVAYMVDSYPLYAASCLAANGIMRSVVAFAFPLFIPHLFEKAGDQWGSIELEAEEAAPYLDILMLRPGPDVLRSYYTAIMALTRGSSNCPGLPLELVIRRQQVLGRSVHLDQRLRRDSGSKPSNSRKKCSTAPAVFNLSPCHVTRALLTANTCANYRTAFFILTELVITITQLSSWSWFEIRVAHPMGQDVSQATFEAKRRPNGDEVSYHSHSHPVGKNGFAEHRGLCHPVLLKRRVAKLRMANPNAQYMTKYEGTQSQSPTEIVRLALGRPILLLTHEPIVLVLSFYTALVYGTLYGLFAAYPIVFVQHRHFTYGQNGLAFLGIGVGILISVTLAGVENRRYLRAVQKHGGHAPPEERLVSSFFSAILLPVSLIWFAWTTYPSVHWIIPILSGIPFGLASVTGFTAIVAYMVDSYPLYAASCLAANGIMRSVVAFAFPLFVPHLFEKAGDQWGSMFCAFLALACVPIPFILYKYGSAIRAKSKLTEPLIVS</sequence>
<evidence type="ECO:0000256" key="3">
    <source>
        <dbReference type="ARBA" id="ARBA00022475"/>
    </source>
</evidence>
<feature type="transmembrane region" description="Helical" evidence="8">
    <location>
        <begin position="160"/>
        <end position="181"/>
    </location>
</feature>
<dbReference type="AlphaFoldDB" id="A0A8H3C770"/>
<organism evidence="10 11">
    <name type="scientific">Rhizoctonia solani</name>
    <dbReference type="NCBI Taxonomy" id="456999"/>
    <lineage>
        <taxon>Eukaryota</taxon>
        <taxon>Fungi</taxon>
        <taxon>Dikarya</taxon>
        <taxon>Basidiomycota</taxon>
        <taxon>Agaricomycotina</taxon>
        <taxon>Agaricomycetes</taxon>
        <taxon>Cantharellales</taxon>
        <taxon>Ceratobasidiaceae</taxon>
        <taxon>Rhizoctonia</taxon>
    </lineage>
</organism>
<comment type="subcellular location">
    <subcellularLocation>
        <location evidence="1">Cell membrane</location>
        <topology evidence="1">Multi-pass membrane protein</topology>
    </subcellularLocation>
</comment>
<evidence type="ECO:0000256" key="8">
    <source>
        <dbReference type="SAM" id="Phobius"/>
    </source>
</evidence>
<feature type="transmembrane region" description="Helical" evidence="8">
    <location>
        <begin position="398"/>
        <end position="418"/>
    </location>
</feature>
<comment type="similarity">
    <text evidence="7">Belongs to the major facilitator superfamily. DHA1 family. Polyamines/proton antiporter (TC 2.A.1.2.16) subfamily.</text>
</comment>
<dbReference type="Pfam" id="PF07690">
    <property type="entry name" value="MFS_1"/>
    <property type="match status" value="2"/>
</dbReference>
<evidence type="ECO:0000313" key="10">
    <source>
        <dbReference type="EMBL" id="CAE6474832.1"/>
    </source>
</evidence>
<keyword evidence="3" id="KW-1003">Cell membrane</keyword>
<comment type="caution">
    <text evidence="10">The sequence shown here is derived from an EMBL/GenBank/DDBJ whole genome shotgun (WGS) entry which is preliminary data.</text>
</comment>
<dbReference type="CDD" id="cd17323">
    <property type="entry name" value="MFS_Tpo1_MDR_like"/>
    <property type="match status" value="1"/>
</dbReference>
<dbReference type="SUPFAM" id="SSF103473">
    <property type="entry name" value="MFS general substrate transporter"/>
    <property type="match status" value="2"/>
</dbReference>